<feature type="chain" id="PRO_5035277716" evidence="7">
    <location>
        <begin position="20"/>
        <end position="158"/>
    </location>
</feature>
<dbReference type="EMBL" id="AP021857">
    <property type="protein sequence ID" value="BBO22205.1"/>
    <property type="molecule type" value="Genomic_DNA"/>
</dbReference>
<name>A0A809RCV0_9PROT</name>
<comment type="subcellular location">
    <subcellularLocation>
        <location evidence="1">Cell envelope</location>
    </subcellularLocation>
</comment>
<dbReference type="InterPro" id="IPR017937">
    <property type="entry name" value="Thioredoxin_CS"/>
</dbReference>
<keyword evidence="4" id="KW-0201">Cytochrome c-type biogenesis</keyword>
<dbReference type="InterPro" id="IPR036249">
    <property type="entry name" value="Thioredoxin-like_sf"/>
</dbReference>
<dbReference type="GO" id="GO:0015036">
    <property type="term" value="F:disulfide oxidoreductase activity"/>
    <property type="evidence" value="ECO:0007669"/>
    <property type="project" value="UniProtKB-ARBA"/>
</dbReference>
<evidence type="ECO:0000256" key="7">
    <source>
        <dbReference type="SAM" id="SignalP"/>
    </source>
</evidence>
<evidence type="ECO:0000313" key="10">
    <source>
        <dbReference type="Proteomes" id="UP000662914"/>
    </source>
</evidence>
<feature type="signal peptide" evidence="7">
    <location>
        <begin position="1"/>
        <end position="19"/>
    </location>
</feature>
<keyword evidence="5" id="KW-0560">Oxidoreductase</keyword>
<evidence type="ECO:0000256" key="3">
    <source>
        <dbReference type="ARBA" id="ARBA00022559"/>
    </source>
</evidence>
<evidence type="ECO:0000256" key="4">
    <source>
        <dbReference type="ARBA" id="ARBA00022748"/>
    </source>
</evidence>
<dbReference type="SUPFAM" id="SSF52833">
    <property type="entry name" value="Thioredoxin-like"/>
    <property type="match status" value="1"/>
</dbReference>
<dbReference type="GO" id="GO:0017004">
    <property type="term" value="P:cytochrome complex assembly"/>
    <property type="evidence" value="ECO:0007669"/>
    <property type="project" value="UniProtKB-KW"/>
</dbReference>
<gene>
    <name evidence="9" type="ORF">DSYM_29040</name>
</gene>
<dbReference type="InterPro" id="IPR013766">
    <property type="entry name" value="Thioredoxin_domain"/>
</dbReference>
<proteinExistence type="inferred from homology"/>
<dbReference type="GO" id="GO:0006979">
    <property type="term" value="P:response to oxidative stress"/>
    <property type="evidence" value="ECO:0007669"/>
    <property type="project" value="InterPro"/>
</dbReference>
<keyword evidence="3" id="KW-0575">Peroxidase</keyword>
<dbReference type="Pfam" id="PF08534">
    <property type="entry name" value="Redoxin"/>
    <property type="match status" value="1"/>
</dbReference>
<dbReference type="InterPro" id="IPR050553">
    <property type="entry name" value="Thioredoxin_ResA/DsbE_sf"/>
</dbReference>
<dbReference type="PROSITE" id="PS51355">
    <property type="entry name" value="GLUTATHIONE_PEROXID_3"/>
    <property type="match status" value="1"/>
</dbReference>
<dbReference type="GO" id="GO:0030313">
    <property type="term" value="C:cell envelope"/>
    <property type="evidence" value="ECO:0007669"/>
    <property type="project" value="UniProtKB-SubCell"/>
</dbReference>
<dbReference type="InterPro" id="IPR000889">
    <property type="entry name" value="Glutathione_peroxidase"/>
</dbReference>
<dbReference type="Proteomes" id="UP000662914">
    <property type="component" value="Chromosome"/>
</dbReference>
<dbReference type="KEGG" id="ddz:DSYM_29040"/>
<dbReference type="PROSITE" id="PS51352">
    <property type="entry name" value="THIOREDOXIN_2"/>
    <property type="match status" value="1"/>
</dbReference>
<evidence type="ECO:0000313" key="9">
    <source>
        <dbReference type="EMBL" id="BBO22205.1"/>
    </source>
</evidence>
<comment type="similarity">
    <text evidence="2">Belongs to the glutathione peroxidase family.</text>
</comment>
<dbReference type="PANTHER" id="PTHR42852">
    <property type="entry name" value="THIOL:DISULFIDE INTERCHANGE PROTEIN DSBE"/>
    <property type="match status" value="1"/>
</dbReference>
<accession>A0A809RCV0</accession>
<dbReference type="Gene3D" id="3.40.30.10">
    <property type="entry name" value="Glutaredoxin"/>
    <property type="match status" value="1"/>
</dbReference>
<keyword evidence="6" id="KW-0676">Redox-active center</keyword>
<evidence type="ECO:0000256" key="5">
    <source>
        <dbReference type="ARBA" id="ARBA00023002"/>
    </source>
</evidence>
<evidence type="ECO:0000256" key="6">
    <source>
        <dbReference type="ARBA" id="ARBA00023284"/>
    </source>
</evidence>
<dbReference type="GO" id="GO:0004601">
    <property type="term" value="F:peroxidase activity"/>
    <property type="evidence" value="ECO:0007669"/>
    <property type="project" value="UniProtKB-KW"/>
</dbReference>
<protein>
    <submittedName>
        <fullName evidence="9">TlpA family protein disulfide reductase</fullName>
    </submittedName>
</protein>
<dbReference type="InterPro" id="IPR013740">
    <property type="entry name" value="Redoxin"/>
</dbReference>
<reference evidence="9" key="1">
    <citation type="journal article" name="DNA Res.">
        <title>The physiological potential of anammox bacteria as revealed by their core genome structure.</title>
        <authorList>
            <person name="Okubo T."/>
            <person name="Toyoda A."/>
            <person name="Fukuhara K."/>
            <person name="Uchiyama I."/>
            <person name="Harigaya Y."/>
            <person name="Kuroiwa M."/>
            <person name="Suzuki T."/>
            <person name="Murakami Y."/>
            <person name="Suwa Y."/>
            <person name="Takami H."/>
        </authorList>
    </citation>
    <scope>NUCLEOTIDE SEQUENCE</scope>
    <source>
        <strain evidence="9">317325-3</strain>
    </source>
</reference>
<keyword evidence="7" id="KW-0732">Signal</keyword>
<evidence type="ECO:0000259" key="8">
    <source>
        <dbReference type="PROSITE" id="PS51352"/>
    </source>
</evidence>
<dbReference type="PANTHER" id="PTHR42852:SF17">
    <property type="entry name" value="THIOREDOXIN-LIKE PROTEIN HI_1115"/>
    <property type="match status" value="1"/>
</dbReference>
<evidence type="ECO:0000256" key="2">
    <source>
        <dbReference type="ARBA" id="ARBA00006926"/>
    </source>
</evidence>
<organism evidence="9 10">
    <name type="scientific">Candidatus Desulfobacillus denitrificans</name>
    <dbReference type="NCBI Taxonomy" id="2608985"/>
    <lineage>
        <taxon>Bacteria</taxon>
        <taxon>Pseudomonadati</taxon>
        <taxon>Pseudomonadota</taxon>
        <taxon>Betaproteobacteria</taxon>
        <taxon>Candidatus Desulfobacillus</taxon>
    </lineage>
</organism>
<evidence type="ECO:0000256" key="1">
    <source>
        <dbReference type="ARBA" id="ARBA00004196"/>
    </source>
</evidence>
<feature type="domain" description="Thioredoxin" evidence="8">
    <location>
        <begin position="21"/>
        <end position="158"/>
    </location>
</feature>
<dbReference type="PROSITE" id="PS00194">
    <property type="entry name" value="THIOREDOXIN_1"/>
    <property type="match status" value="1"/>
</dbReference>
<dbReference type="AlphaFoldDB" id="A0A809RCV0"/>
<dbReference type="CDD" id="cd02966">
    <property type="entry name" value="TlpA_like_family"/>
    <property type="match status" value="1"/>
</dbReference>
<sequence length="158" mass="17525">MLRKILLIAALFFAATAQAQVRTGQAVPPFDTKLLDGKALGAEALKGKVLLVVFWASWCPTCQKELPQLQALYEKHRDKGFEILGLSIDADRFTVEEFWKDHDYAFPVALRAPAHAQVFGPIKAIPALYLVDRKGVLRFARIGGIGKDKLEAQLLPLL</sequence>